<feature type="region of interest" description="Disordered" evidence="1">
    <location>
        <begin position="1"/>
        <end position="23"/>
    </location>
</feature>
<name>A0A1U7YEB7_NICSY</name>
<reference evidence="2" key="1">
    <citation type="journal article" date="2013" name="Genome Biol.">
        <title>Reference genomes and transcriptomes of Nicotiana sylvestris and Nicotiana tomentosiformis.</title>
        <authorList>
            <person name="Sierro N."/>
            <person name="Battey J.N."/>
            <person name="Ouadi S."/>
            <person name="Bovet L."/>
            <person name="Goepfert S."/>
            <person name="Bakaher N."/>
            <person name="Peitsch M.C."/>
            <person name="Ivanov N.V."/>
        </authorList>
    </citation>
    <scope>NUCLEOTIDE SEQUENCE [LARGE SCALE GENOMIC DNA]</scope>
</reference>
<dbReference type="AlphaFoldDB" id="A0A1U7YEB7"/>
<proteinExistence type="predicted"/>
<sequence length="205" mass="23312">MFTESQRKKVNVAEDVKPSSNEDYEEANYVNNFQGGYQRQQYQGSSRDSKLESMLEQVLQNQEKFNTSMRNMTELVGSHTITIQKLDMQMRSLSKEQNPKQKGTLPRDTIAKPKGSGSGPTSHIMEITSRSGKVLQGESEQVVEVEESEKKVEVEEPSFVDVEKVPEELKVQEVNQEEVKEKVKETPKNLPPIPKPPPQFPQKTC</sequence>
<keyword evidence="2" id="KW-1185">Reference proteome</keyword>
<dbReference type="Proteomes" id="UP000189701">
    <property type="component" value="Unplaced"/>
</dbReference>
<evidence type="ECO:0000256" key="1">
    <source>
        <dbReference type="SAM" id="MobiDB-lite"/>
    </source>
</evidence>
<feature type="compositionally biased region" description="Pro residues" evidence="1">
    <location>
        <begin position="189"/>
        <end position="205"/>
    </location>
</feature>
<feature type="region of interest" description="Disordered" evidence="1">
    <location>
        <begin position="176"/>
        <end position="205"/>
    </location>
</feature>
<feature type="compositionally biased region" description="Basic and acidic residues" evidence="1">
    <location>
        <begin position="1"/>
        <end position="17"/>
    </location>
</feature>
<protein>
    <submittedName>
        <fullName evidence="3">Uncharacterized protein LOC104247988</fullName>
    </submittedName>
</protein>
<accession>A0A1U7YEB7</accession>
<feature type="compositionally biased region" description="Basic and acidic residues" evidence="1">
    <location>
        <begin position="176"/>
        <end position="187"/>
    </location>
</feature>
<organism evidence="2 3">
    <name type="scientific">Nicotiana sylvestris</name>
    <name type="common">Wood tobacco</name>
    <name type="synonym">South American tobacco</name>
    <dbReference type="NCBI Taxonomy" id="4096"/>
    <lineage>
        <taxon>Eukaryota</taxon>
        <taxon>Viridiplantae</taxon>
        <taxon>Streptophyta</taxon>
        <taxon>Embryophyta</taxon>
        <taxon>Tracheophyta</taxon>
        <taxon>Spermatophyta</taxon>
        <taxon>Magnoliopsida</taxon>
        <taxon>eudicotyledons</taxon>
        <taxon>Gunneridae</taxon>
        <taxon>Pentapetalae</taxon>
        <taxon>asterids</taxon>
        <taxon>lamiids</taxon>
        <taxon>Solanales</taxon>
        <taxon>Solanaceae</taxon>
        <taxon>Nicotianoideae</taxon>
        <taxon>Nicotianeae</taxon>
        <taxon>Nicotiana</taxon>
    </lineage>
</organism>
<evidence type="ECO:0000313" key="3">
    <source>
        <dbReference type="RefSeq" id="XP_009802462.1"/>
    </source>
</evidence>
<evidence type="ECO:0000313" key="2">
    <source>
        <dbReference type="Proteomes" id="UP000189701"/>
    </source>
</evidence>
<reference evidence="3" key="2">
    <citation type="submission" date="2025-08" db="UniProtKB">
        <authorList>
            <consortium name="RefSeq"/>
        </authorList>
    </citation>
    <scope>IDENTIFICATION</scope>
    <source>
        <tissue evidence="3">Leaf</tissue>
    </source>
</reference>
<gene>
    <name evidence="3" type="primary">LOC104247988</name>
</gene>
<dbReference type="RefSeq" id="XP_009802462.1">
    <property type="nucleotide sequence ID" value="XM_009804160.1"/>
</dbReference>
<feature type="region of interest" description="Disordered" evidence="1">
    <location>
        <begin position="92"/>
        <end position="157"/>
    </location>
</feature>